<reference evidence="2" key="1">
    <citation type="submission" date="2015-10" db="EMBL/GenBank/DDBJ databases">
        <authorList>
            <person name="Luecker S."/>
            <person name="Luecker S."/>
        </authorList>
    </citation>
    <scope>NUCLEOTIDE SEQUENCE [LARGE SCALE GENOMIC DNA]</scope>
</reference>
<dbReference type="EMBL" id="CZPZ01000009">
    <property type="protein sequence ID" value="CUS34489.1"/>
    <property type="molecule type" value="Genomic_DNA"/>
</dbReference>
<proteinExistence type="predicted"/>
<dbReference type="AlphaFoldDB" id="A0A0S4LCB2"/>
<keyword evidence="2" id="KW-1185">Reference proteome</keyword>
<evidence type="ECO:0000313" key="2">
    <source>
        <dbReference type="Proteomes" id="UP000198736"/>
    </source>
</evidence>
<dbReference type="Proteomes" id="UP000198736">
    <property type="component" value="Unassembled WGS sequence"/>
</dbReference>
<sequence length="100" mass="11599">METVGPLDEARLKRELKDRLSNLRGLLRRHVAGARQLLKILLDRPLRFETVQDGERRGYRIWGIGSYLPLLGYAKESMLPSAWCPQRDLNPCYCLERAMS</sequence>
<accession>A0A0S4LCB2</accession>
<name>A0A0S4LCB2_9BACT</name>
<organism evidence="1 2">
    <name type="scientific">Candidatus Nitrospira nitrificans</name>
    <dbReference type="NCBI Taxonomy" id="1742973"/>
    <lineage>
        <taxon>Bacteria</taxon>
        <taxon>Pseudomonadati</taxon>
        <taxon>Nitrospirota</taxon>
        <taxon>Nitrospiria</taxon>
        <taxon>Nitrospirales</taxon>
        <taxon>Nitrospiraceae</taxon>
        <taxon>Nitrospira</taxon>
    </lineage>
</organism>
<gene>
    <name evidence="1" type="ORF">COMA2_170033</name>
</gene>
<protein>
    <submittedName>
        <fullName evidence="1">Uncharacterized protein</fullName>
    </submittedName>
</protein>
<evidence type="ECO:0000313" key="1">
    <source>
        <dbReference type="EMBL" id="CUS34489.1"/>
    </source>
</evidence>